<dbReference type="PANTHER" id="PTHR10907:SF47">
    <property type="entry name" value="REGUCALCIN"/>
    <property type="match status" value="1"/>
</dbReference>
<comment type="similarity">
    <text evidence="1">Belongs to the SMP-30/CGR1 family.</text>
</comment>
<evidence type="ECO:0000259" key="4">
    <source>
        <dbReference type="Pfam" id="PF08450"/>
    </source>
</evidence>
<dbReference type="GO" id="GO:0004341">
    <property type="term" value="F:gluconolactonase activity"/>
    <property type="evidence" value="ECO:0007669"/>
    <property type="project" value="TreeGrafter"/>
</dbReference>
<protein>
    <submittedName>
        <fullName evidence="5">Sugar lactone lactonase YvrE</fullName>
    </submittedName>
</protein>
<feature type="binding site" evidence="3">
    <location>
        <position position="91"/>
    </location>
    <ligand>
        <name>substrate</name>
    </ligand>
</feature>
<feature type="binding site" evidence="3">
    <location>
        <position position="14"/>
    </location>
    <ligand>
        <name>a divalent metal cation</name>
        <dbReference type="ChEBI" id="CHEBI:60240"/>
    </ligand>
</feature>
<dbReference type="PANTHER" id="PTHR10907">
    <property type="entry name" value="REGUCALCIN"/>
    <property type="match status" value="1"/>
</dbReference>
<dbReference type="InterPro" id="IPR005511">
    <property type="entry name" value="SMP-30"/>
</dbReference>
<feature type="binding site" evidence="3">
    <location>
        <position position="93"/>
    </location>
    <ligand>
        <name>substrate</name>
    </ligand>
</feature>
<organism evidence="5 6">
    <name type="scientific">Pontivivens marinum</name>
    <dbReference type="NCBI Taxonomy" id="1690039"/>
    <lineage>
        <taxon>Bacteria</taxon>
        <taxon>Pseudomonadati</taxon>
        <taxon>Pseudomonadota</taxon>
        <taxon>Alphaproteobacteria</taxon>
        <taxon>Rhodobacterales</taxon>
        <taxon>Paracoccaceae</taxon>
        <taxon>Pontivivens</taxon>
    </lineage>
</organism>
<feature type="active site" description="Proton donor/acceptor" evidence="2">
    <location>
        <position position="185"/>
    </location>
</feature>
<dbReference type="Proteomes" id="UP000220034">
    <property type="component" value="Unassembled WGS sequence"/>
</dbReference>
<dbReference type="AlphaFoldDB" id="A0A2C9CSB0"/>
<dbReference type="InterPro" id="IPR013658">
    <property type="entry name" value="SGL"/>
</dbReference>
<reference evidence="6" key="1">
    <citation type="submission" date="2017-09" db="EMBL/GenBank/DDBJ databases">
        <authorList>
            <person name="Varghese N."/>
            <person name="Submissions S."/>
        </authorList>
    </citation>
    <scope>NUCLEOTIDE SEQUENCE [LARGE SCALE GENOMIC DNA]</scope>
    <source>
        <strain evidence="6">C7</strain>
    </source>
</reference>
<accession>A0A2C9CSB0</accession>
<feature type="binding site" evidence="3">
    <location>
        <position position="138"/>
    </location>
    <ligand>
        <name>a divalent metal cation</name>
        <dbReference type="ChEBI" id="CHEBI:60240"/>
    </ligand>
</feature>
<dbReference type="SUPFAM" id="SSF63829">
    <property type="entry name" value="Calcium-dependent phosphotriesterase"/>
    <property type="match status" value="1"/>
</dbReference>
<dbReference type="InterPro" id="IPR011042">
    <property type="entry name" value="6-blade_b-propeller_TolB-like"/>
</dbReference>
<feature type="binding site" evidence="3">
    <location>
        <position position="185"/>
    </location>
    <ligand>
        <name>a divalent metal cation</name>
        <dbReference type="ChEBI" id="CHEBI:60240"/>
    </ligand>
</feature>
<evidence type="ECO:0000256" key="3">
    <source>
        <dbReference type="PIRSR" id="PIRSR605511-2"/>
    </source>
</evidence>
<keyword evidence="3" id="KW-0479">Metal-binding</keyword>
<feature type="domain" description="SMP-30/Gluconolactonase/LRE-like region" evidence="4">
    <location>
        <begin position="12"/>
        <end position="241"/>
    </location>
</feature>
<proteinExistence type="inferred from homology"/>
<name>A0A2C9CSB0_9RHOB</name>
<dbReference type="Pfam" id="PF08450">
    <property type="entry name" value="SGL"/>
    <property type="match status" value="1"/>
</dbReference>
<evidence type="ECO:0000313" key="5">
    <source>
        <dbReference type="EMBL" id="SOH94246.1"/>
    </source>
</evidence>
<dbReference type="GO" id="GO:0019853">
    <property type="term" value="P:L-ascorbic acid biosynthetic process"/>
    <property type="evidence" value="ECO:0007669"/>
    <property type="project" value="TreeGrafter"/>
</dbReference>
<dbReference type="EMBL" id="OCTN01000003">
    <property type="protein sequence ID" value="SOH94246.1"/>
    <property type="molecule type" value="Genomic_DNA"/>
</dbReference>
<evidence type="ECO:0000313" key="6">
    <source>
        <dbReference type="Proteomes" id="UP000220034"/>
    </source>
</evidence>
<dbReference type="RefSeq" id="WP_245851558.1">
    <property type="nucleotide sequence ID" value="NZ_OCTN01000003.1"/>
</dbReference>
<gene>
    <name evidence="5" type="ORF">SAMN06273572_103277</name>
</gene>
<dbReference type="GO" id="GO:0005509">
    <property type="term" value="F:calcium ion binding"/>
    <property type="evidence" value="ECO:0007669"/>
    <property type="project" value="TreeGrafter"/>
</dbReference>
<comment type="cofactor">
    <cofactor evidence="3">
        <name>Zn(2+)</name>
        <dbReference type="ChEBI" id="CHEBI:29105"/>
    </cofactor>
    <text evidence="3">Binds 1 divalent metal cation per subunit.</text>
</comment>
<evidence type="ECO:0000256" key="2">
    <source>
        <dbReference type="PIRSR" id="PIRSR605511-1"/>
    </source>
</evidence>
<dbReference type="Gene3D" id="2.120.10.30">
    <property type="entry name" value="TolB, C-terminal domain"/>
    <property type="match status" value="1"/>
</dbReference>
<sequence>MAELFDPRLCQLGEGPLWHPARDELFWFDILSNRLYTPSREWSFDRAHSAAGWIDADTMLIASDTALWSFDIESGTRTHVAPLEAENPLTRSNDGRADMQGGFWIGTMGWNAEQGAGAIYRYYRGELRQLFGGITISNSICFSPDGTRAYFADTAADTIWTCALDAQGWPIGERQVFVGDVPGCDGAICDGDGYIWSARWGIGQVVRHAPHGGVDHIEHVPAPQVTCPALTPDGVLYATTAYDGLDLAALEAAPLSGAVFRICEGVPARVEPRVIL</sequence>
<keyword evidence="6" id="KW-1185">Reference proteome</keyword>
<evidence type="ECO:0000256" key="1">
    <source>
        <dbReference type="ARBA" id="ARBA00008853"/>
    </source>
</evidence>
<dbReference type="PRINTS" id="PR01790">
    <property type="entry name" value="SMP30FAMILY"/>
</dbReference>
<keyword evidence="3" id="KW-0862">Zinc</keyword>